<evidence type="ECO:0000313" key="7">
    <source>
        <dbReference type="EMBL" id="KAE9243448.1"/>
    </source>
</evidence>
<dbReference type="Proteomes" id="UP000437068">
    <property type="component" value="Unassembled WGS sequence"/>
</dbReference>
<feature type="region of interest" description="Disordered" evidence="2">
    <location>
        <begin position="2289"/>
        <end position="2320"/>
    </location>
</feature>
<evidence type="ECO:0000313" key="13">
    <source>
        <dbReference type="Proteomes" id="UP000440732"/>
    </source>
</evidence>
<feature type="region of interest" description="Disordered" evidence="2">
    <location>
        <begin position="1551"/>
        <end position="1571"/>
    </location>
</feature>
<keyword evidence="1" id="KW-0175">Coiled coil</keyword>
<evidence type="ECO:0000313" key="9">
    <source>
        <dbReference type="Proteomes" id="UP000429523"/>
    </source>
</evidence>
<feature type="region of interest" description="Disordered" evidence="2">
    <location>
        <begin position="2737"/>
        <end position="2837"/>
    </location>
</feature>
<feature type="region of interest" description="Disordered" evidence="2">
    <location>
        <begin position="632"/>
        <end position="813"/>
    </location>
</feature>
<feature type="region of interest" description="Disordered" evidence="2">
    <location>
        <begin position="174"/>
        <end position="220"/>
    </location>
</feature>
<evidence type="ECO:0000313" key="11">
    <source>
        <dbReference type="Proteomes" id="UP000437068"/>
    </source>
</evidence>
<proteinExistence type="predicted"/>
<name>A0A6A4E7U6_9STRA</name>
<keyword evidence="10" id="KW-1185">Reference proteome</keyword>
<feature type="region of interest" description="Disordered" evidence="2">
    <location>
        <begin position="928"/>
        <end position="1043"/>
    </location>
</feature>
<evidence type="ECO:0000313" key="6">
    <source>
        <dbReference type="EMBL" id="KAE9221077.1"/>
    </source>
</evidence>
<feature type="compositionally biased region" description="Low complexity" evidence="2">
    <location>
        <begin position="998"/>
        <end position="1009"/>
    </location>
</feature>
<feature type="compositionally biased region" description="Basic and acidic residues" evidence="2">
    <location>
        <begin position="742"/>
        <end position="771"/>
    </location>
</feature>
<feature type="compositionally biased region" description="Polar residues" evidence="2">
    <location>
        <begin position="60"/>
        <end position="76"/>
    </location>
</feature>
<evidence type="ECO:0000313" key="12">
    <source>
        <dbReference type="Proteomes" id="UP000440367"/>
    </source>
</evidence>
<protein>
    <submittedName>
        <fullName evidence="8">Uncharacterized protein</fullName>
    </submittedName>
</protein>
<dbReference type="Proteomes" id="UP000440367">
    <property type="component" value="Unassembled WGS sequence"/>
</dbReference>
<reference evidence="9 10" key="1">
    <citation type="submission" date="2018-08" db="EMBL/GenBank/DDBJ databases">
        <title>Genomic investigation of the strawberry pathogen Phytophthora fragariae indicates pathogenicity is determined by transcriptional variation in three key races.</title>
        <authorList>
            <person name="Adams T.M."/>
            <person name="Armitage A.D."/>
            <person name="Sobczyk M.K."/>
            <person name="Bates H.J."/>
            <person name="Dunwell J.M."/>
            <person name="Nellist C.F."/>
            <person name="Harrison R.J."/>
        </authorList>
    </citation>
    <scope>NUCLEOTIDE SEQUENCE [LARGE SCALE GENOMIC DNA]</scope>
    <source>
        <strain evidence="8 11">A4</strain>
        <strain evidence="7 12">BC-1</strain>
        <strain evidence="6 10">NOV-27</strain>
        <strain evidence="5 13">NOV-5</strain>
        <strain evidence="4 14">NOV-71</strain>
        <strain evidence="3 9">NOV-9</strain>
    </source>
</reference>
<dbReference type="OrthoDB" id="2148418at2759"/>
<evidence type="ECO:0000313" key="5">
    <source>
        <dbReference type="EMBL" id="KAE9149378.1"/>
    </source>
</evidence>
<feature type="region of interest" description="Disordered" evidence="2">
    <location>
        <begin position="1895"/>
        <end position="1966"/>
    </location>
</feature>
<dbReference type="EMBL" id="QXGD01000319">
    <property type="protein sequence ID" value="KAE9243448.1"/>
    <property type="molecule type" value="Genomic_DNA"/>
</dbReference>
<feature type="coiled-coil region" evidence="1">
    <location>
        <begin position="124"/>
        <end position="151"/>
    </location>
</feature>
<feature type="compositionally biased region" description="Polar residues" evidence="2">
    <location>
        <begin position="1621"/>
        <end position="1649"/>
    </location>
</feature>
<feature type="coiled-coil region" evidence="1">
    <location>
        <begin position="602"/>
        <end position="629"/>
    </location>
</feature>
<evidence type="ECO:0000313" key="8">
    <source>
        <dbReference type="EMBL" id="KAE9317912.1"/>
    </source>
</evidence>
<feature type="compositionally biased region" description="Basic and acidic residues" evidence="2">
    <location>
        <begin position="90"/>
        <end position="103"/>
    </location>
</feature>
<dbReference type="Proteomes" id="UP000429523">
    <property type="component" value="Unassembled WGS sequence"/>
</dbReference>
<dbReference type="EMBL" id="QXGA01000242">
    <property type="protein sequence ID" value="KAE9149378.1"/>
    <property type="molecule type" value="Genomic_DNA"/>
</dbReference>
<organism evidence="8 11">
    <name type="scientific">Phytophthora fragariae</name>
    <dbReference type="NCBI Taxonomy" id="53985"/>
    <lineage>
        <taxon>Eukaryota</taxon>
        <taxon>Sar</taxon>
        <taxon>Stramenopiles</taxon>
        <taxon>Oomycota</taxon>
        <taxon>Peronosporomycetes</taxon>
        <taxon>Peronosporales</taxon>
        <taxon>Peronosporaceae</taxon>
        <taxon>Phytophthora</taxon>
    </lineage>
</organism>
<feature type="compositionally biased region" description="Basic and acidic residues" evidence="2">
    <location>
        <begin position="2812"/>
        <end position="2822"/>
    </location>
</feature>
<feature type="compositionally biased region" description="Acidic residues" evidence="2">
    <location>
        <begin position="941"/>
        <end position="953"/>
    </location>
</feature>
<comment type="caution">
    <text evidence="8">The sequence shown here is derived from an EMBL/GenBank/DDBJ whole genome shotgun (WGS) entry which is preliminary data.</text>
</comment>
<feature type="compositionally biased region" description="Acidic residues" evidence="2">
    <location>
        <begin position="1931"/>
        <end position="1943"/>
    </location>
</feature>
<feature type="compositionally biased region" description="Polar residues" evidence="2">
    <location>
        <begin position="1561"/>
        <end position="1571"/>
    </location>
</feature>
<evidence type="ECO:0000313" key="4">
    <source>
        <dbReference type="EMBL" id="KAE9122053.1"/>
    </source>
</evidence>
<dbReference type="Proteomes" id="UP000440732">
    <property type="component" value="Unassembled WGS sequence"/>
</dbReference>
<dbReference type="EMBL" id="QXGF01000322">
    <property type="protein sequence ID" value="KAE8942117.1"/>
    <property type="molecule type" value="Genomic_DNA"/>
</dbReference>
<feature type="compositionally biased region" description="Acidic residues" evidence="2">
    <location>
        <begin position="1907"/>
        <end position="1920"/>
    </location>
</feature>
<dbReference type="EMBL" id="QXGB01000286">
    <property type="protein sequence ID" value="KAE9221077.1"/>
    <property type="molecule type" value="Genomic_DNA"/>
</dbReference>
<feature type="region of interest" description="Disordered" evidence="2">
    <location>
        <begin position="537"/>
        <end position="576"/>
    </location>
</feature>
<accession>A0A6A4E7U6</accession>
<evidence type="ECO:0000313" key="3">
    <source>
        <dbReference type="EMBL" id="KAE8942117.1"/>
    </source>
</evidence>
<feature type="compositionally biased region" description="Polar residues" evidence="2">
    <location>
        <begin position="772"/>
        <end position="783"/>
    </location>
</feature>
<evidence type="ECO:0000313" key="10">
    <source>
        <dbReference type="Proteomes" id="UP000433483"/>
    </source>
</evidence>
<dbReference type="Proteomes" id="UP000441208">
    <property type="component" value="Unassembled WGS sequence"/>
</dbReference>
<evidence type="ECO:0000256" key="2">
    <source>
        <dbReference type="SAM" id="MobiDB-lite"/>
    </source>
</evidence>
<feature type="compositionally biased region" description="Polar residues" evidence="2">
    <location>
        <begin position="1"/>
        <end position="11"/>
    </location>
</feature>
<dbReference type="Proteomes" id="UP000433483">
    <property type="component" value="Unassembled WGS sequence"/>
</dbReference>
<feature type="region of interest" description="Disordered" evidence="2">
    <location>
        <begin position="1"/>
        <end position="105"/>
    </location>
</feature>
<evidence type="ECO:0000313" key="14">
    <source>
        <dbReference type="Proteomes" id="UP000441208"/>
    </source>
</evidence>
<feature type="region of interest" description="Disordered" evidence="2">
    <location>
        <begin position="1620"/>
        <end position="1649"/>
    </location>
</feature>
<dbReference type="EMBL" id="QXFZ01000304">
    <property type="protein sequence ID" value="KAE9122053.1"/>
    <property type="molecule type" value="Genomic_DNA"/>
</dbReference>
<feature type="coiled-coil region" evidence="1">
    <location>
        <begin position="230"/>
        <end position="366"/>
    </location>
</feature>
<feature type="compositionally biased region" description="Low complexity" evidence="2">
    <location>
        <begin position="2796"/>
        <end position="2811"/>
    </location>
</feature>
<sequence>MDRSSSWTNARNGEYVPPSRVARMVVPSPRPPPGSTAEAVATARRAEHGSGGGILPVLSPNASKRSSWTTPRSPSGDSEADSEAFAPPPRRAELAARRAEPVRQRSVSDGLFASEMEQAQLAYMEQMYGTINLLNAELETERRQRAALESAGRSSVKTTDYFTFDEDMGELDEPPTGFVVSQTPVAPSYSPRKLRAMPSPPSHPPQHQRTRPPVTTKDQDDELCTTLGKNAELRIRSRDMERTVEKTELELELARKQLKVAERRAENREDKLRALLKEKLQWQKELKATRAQVVEEKMRQVDLFREVEAAKRHFAAELEAVEHELRAVQEDNAQLRTHATEMKTQLHFQTRKMDEMNRQAQDEKARFVAMIEDTRHRFREWKEGEAEALQAAHDQVVRNLKTEYDLKIERHQDEKQKLRDKVHDLEVSTRLLQKDRALSPLELSLRKATILRSKEFTGTVAAEQIETQSRILELENLLAHSQEYQTRQESVIKLSEATISRLMQEREVTALENLSLHPFGVEPQPRMEELSYEMHYVTAPSRPPGTPPRSHQLPVKTNEPPIVRSPKSRAHTPRRADLEASIAQAAEQERANFESTTPSSRELSLMDELEQLRKALAEAQAKAEAAVVLSNADDKQVPVSSGEAEDKKHQSSDQSSNTTVTKVPCESTLPTETNPCQDADEERHSDKTVSGVVSADEIHAASSTVEDIGDSREATLNESDLCEALSSETLNEDNPIAGTVEEDAHGRVDETDAGSRDEPLDRVDAQEEDRQPSCSEMTPNASNGDVDDSEAAEAVFEKGDDTSTTEELVPVHEDKLSENAMAVVESAESGDDVHVAVVDTSEAAPLEEVDSSLQTTTEELAVDGTSPDTEGQEECSNDATDQIYDIAGVGSDVCENAEPEVGTGEVAAVDVPIYSFAGEEPEAVVKLEHVDVDKPGGDSTEIQESDVEVPADADEGKDALGEDIDAPGDTEESQEQNSEGDTTPIIGSENGDSDTKSELMAPEELALEPNTTILEQAEGNDYPSALSDKQPTDLHDFDCPEAPISVADSVDSSIAVDTPTSEEFQPEDNVLIAETVEANNPLLAVESEISISSLVENDPVKLVEDSRHEVIEPCEEVSNTPSDVVEGNAQTESMESTAEIGTVEVEVVEEGTQGVTEPREERSNFSPYIAENELFETPTASIRYAAETDTVEVDVVEDDTQSVLDLCTEASNTSSDAAESEFIKVESTAEVDIVEVDTQVSVKPCTGDDVLEALSEPSVLEFSSEGGEECTNEGEVVIDSIESTDNTNEEEDKAANSAQDIVVNDARVGETENNVELSTELPSSEAGEENEAVLAEVSSGVDEEVGPQDMNYLPEFQEKLTSEKEEEVLASSPTETPLDCVAEVVVALVERTALSFVASLLEVNRPALDAVAGTMEESPFPIADVVSEDDGVGLIDVLGELEDPTIVVNTVNDDIVVEVAITIDNVPGISEDCDVDAPGTAVDDSNEVNVAAEEHPELSDGQPELSFVQENHTTAPSEDPDVETESFVALTTKVFAENFVKEVMEMLASSDENQKCDDAATESSVGTVSDESISVDVATPVLVERETSAYLPTTETATDVTADASLVDNEIETEALDLQNAEENSSSAPCDPSSNTVPENSQSVEQAEQTTDAVETVVDNEIIPAVGQIDDSDLELDRAPTQDTTVELASPANTLTIAKTFVSDVETKALSTVLLWLQKGNSSEGENWDNEELESNSTRSIIGSWNLSEEQTEINVTPSEPEVPSEVEPTIDTIEASAASLAREIADEPHLSYAHGTDSQNQPRDGVESVMPRTDIAQTDNMDMLEFEELIENDAKYEKEVTLEPASVADIEGLTAAHYEVSTQEIVSDVACLFASRTIAEVLNRLSQPCCLSEDEENDRDLNEISNNDEDEAGGDTVEGDDSKVEQLQDTPEESDAAEDGTGAEEPPVRSSEEINDLPVDTENGVSEELNSTNYEELPSSEVPSENSVVVNEEVSDLIESMVVVVVENEVELLPKEETELVPASEFVSSSVTVETESCVGIDDGIAVGVPPDERVCANSSLPSAETDVAVDEEVPSSVNILAGMDSAAVLQIEGEDDVMGFVLTEMIDKVITAMMDQSPSFNADQASDVVHDPTGDATTELASPLKNDDIEAIGRSLEDPDAFERTGETELTTDAVDEEKTTMLGPAVENQDEDTTRTVLVDKFPTAIESENEAPQEILPSTGDSPLVDSNTAALVPDMEVNTSTAEPDVLETSTVEDNVIDAIVEEVVTAIEIRHQVDEPAEDFNTDTDALSIPAEPCPSEGSIDILPSPPTEPVETSGESTEAIDAQVDEMLMSELDVVDGVYQFDAVEPVANSFQDEDVAVVRALENLVDAVEAASTAVDITDEPGPDGEGISEDLALGRCESDGIVETTTDAADTLPPDNVEGVGSLYDLAVQSGVERVIADLCTSVERKCSSRHGGRARSVHFAGGTKDESFDRQKLTRRSVLLWEAPVDAASTKESVESSAKRRASKRRVSRRTLADLLAFPTELARFTASDTTLLAYDARLEQGQIFSLLDQSILTINPDGRHIHLDDQDERLGSQIIGKRRTLTQELHSKNLALRQIPRFNYMSMSIKFQWSDFVVATPVRPSTINFGEGHIAKSPVEPMRLLQKKGAKLPCGNYVIVSAFIRPLEDGNENLRVQIYDSERVEEFQFDFSEDIMKKYHLESTGMEAQALEFLGHLEFRRDEDTIIIKLPEKKAGESSKMDADRIKSERTMVGGGDPRKREPPSKQSRMNAYRQKRPASSPEVTNCQDSVESSSSSCDLSSVERISELDRDLHPVETSNADGSEIAELE</sequence>
<feature type="compositionally biased region" description="Basic and acidic residues" evidence="2">
    <location>
        <begin position="2737"/>
        <end position="2757"/>
    </location>
</feature>
<feature type="coiled-coil region" evidence="1">
    <location>
        <begin position="401"/>
        <end position="428"/>
    </location>
</feature>
<feature type="compositionally biased region" description="Polar residues" evidence="2">
    <location>
        <begin position="652"/>
        <end position="661"/>
    </location>
</feature>
<dbReference type="EMBL" id="QXGE01000267">
    <property type="protein sequence ID" value="KAE9317912.1"/>
    <property type="molecule type" value="Genomic_DNA"/>
</dbReference>
<evidence type="ECO:0000256" key="1">
    <source>
        <dbReference type="SAM" id="Coils"/>
    </source>
</evidence>
<gene>
    <name evidence="8" type="ORF">PF001_g6623</name>
    <name evidence="7" type="ORF">PF002_g8264</name>
    <name evidence="6" type="ORF">PF005_g7243</name>
    <name evidence="5" type="ORF">PF006_g6138</name>
    <name evidence="4" type="ORF">PF007_g7597</name>
    <name evidence="3" type="ORF">PF009_g8114</name>
</gene>
<feature type="compositionally biased region" description="Acidic residues" evidence="2">
    <location>
        <begin position="961"/>
        <end position="974"/>
    </location>
</feature>